<organism evidence="6 7">
    <name type="scientific">Fundidesulfovibrio magnetotacticus</name>
    <dbReference type="NCBI Taxonomy" id="2730080"/>
    <lineage>
        <taxon>Bacteria</taxon>
        <taxon>Pseudomonadati</taxon>
        <taxon>Thermodesulfobacteriota</taxon>
        <taxon>Desulfovibrionia</taxon>
        <taxon>Desulfovibrionales</taxon>
        <taxon>Desulfovibrionaceae</taxon>
        <taxon>Fundidesulfovibrio</taxon>
    </lineage>
</organism>
<evidence type="ECO:0000313" key="6">
    <source>
        <dbReference type="EMBL" id="GFK95677.1"/>
    </source>
</evidence>
<evidence type="ECO:0000313" key="7">
    <source>
        <dbReference type="Proteomes" id="UP000494245"/>
    </source>
</evidence>
<dbReference type="InterPro" id="IPR019734">
    <property type="entry name" value="TPR_rpt"/>
</dbReference>
<dbReference type="SUPFAM" id="SSF48452">
    <property type="entry name" value="TPR-like"/>
    <property type="match status" value="1"/>
</dbReference>
<dbReference type="GO" id="GO:0000160">
    <property type="term" value="P:phosphorelay signal transduction system"/>
    <property type="evidence" value="ECO:0007669"/>
    <property type="project" value="InterPro"/>
</dbReference>
<feature type="domain" description="Response regulatory" evidence="5">
    <location>
        <begin position="15"/>
        <end position="132"/>
    </location>
</feature>
<dbReference type="InterPro" id="IPR011990">
    <property type="entry name" value="TPR-like_helical_dom_sf"/>
</dbReference>
<dbReference type="Gene3D" id="3.40.50.2300">
    <property type="match status" value="1"/>
</dbReference>
<dbReference type="PANTHER" id="PTHR44858:SF1">
    <property type="entry name" value="UDP-N-ACETYLGLUCOSAMINE--PEPTIDE N-ACETYLGLUCOSAMINYLTRANSFERASE SPINDLY-RELATED"/>
    <property type="match status" value="1"/>
</dbReference>
<dbReference type="SMART" id="SM00028">
    <property type="entry name" value="TPR"/>
    <property type="match status" value="2"/>
</dbReference>
<sequence>MQAARTDALPAPLRTALVVSASEGHARVDRISLKNARIPISRAVKSGKAAVAHLLKHGADVVLVDDVLEDGSGWDFVRFLRSDARLRQFPVILVSSTGERENVVRAIRMGCSGYLVRPYTLDTFFRHLALAGQNRSYLGQAMGEAAEGLDLAEEGRAAEALPLLEEAVENPRQARALYEQGMRQLAKGDYTRAVESFTQAARVNKRMAEAYLGLARCWLALGDGVRYRKALTQAAGVCAEAERFERYKEEFLAIIASDSSRFNPFTSLGMRLGRAMDWDGALMALRNAVWLNPDDAKAHLELAKAYHFKREPELAKQSVSQALTLSAHDPEAFELYERWTGRPWGVRGDDSHETQTIGRVRRGPDALPAVLNGVLYLAGVVTEGIHRFRRDYA</sequence>
<evidence type="ECO:0000256" key="1">
    <source>
        <dbReference type="ARBA" id="ARBA00022737"/>
    </source>
</evidence>
<feature type="modified residue" description="4-aspartylphosphate" evidence="3">
    <location>
        <position position="65"/>
    </location>
</feature>
<dbReference type="SMART" id="SM00448">
    <property type="entry name" value="REC"/>
    <property type="match status" value="1"/>
</dbReference>
<dbReference type="Gene3D" id="1.25.40.10">
    <property type="entry name" value="Tetratricopeptide repeat domain"/>
    <property type="match status" value="2"/>
</dbReference>
<reference evidence="6 7" key="1">
    <citation type="submission" date="2020-04" db="EMBL/GenBank/DDBJ databases">
        <authorList>
            <consortium name="Desulfovibrio sp. FSS-1 genome sequencing consortium"/>
            <person name="Shimoshige H."/>
            <person name="Kobayashi H."/>
            <person name="Maekawa T."/>
        </authorList>
    </citation>
    <scope>NUCLEOTIDE SEQUENCE [LARGE SCALE GENOMIC DNA]</scope>
    <source>
        <strain evidence="6 7">SIID29052-01</strain>
    </source>
</reference>
<dbReference type="SUPFAM" id="SSF52172">
    <property type="entry name" value="CheY-like"/>
    <property type="match status" value="1"/>
</dbReference>
<dbReference type="PROSITE" id="PS50005">
    <property type="entry name" value="TPR"/>
    <property type="match status" value="1"/>
</dbReference>
<proteinExistence type="predicted"/>
<dbReference type="RefSeq" id="WP_173086819.1">
    <property type="nucleotide sequence ID" value="NZ_BLTE01000020.1"/>
</dbReference>
<dbReference type="AlphaFoldDB" id="A0A6V8M1F2"/>
<protein>
    <submittedName>
        <fullName evidence="6">Chemotaxis protein CheY</fullName>
    </submittedName>
</protein>
<dbReference type="Proteomes" id="UP000494245">
    <property type="component" value="Unassembled WGS sequence"/>
</dbReference>
<dbReference type="InterPro" id="IPR001789">
    <property type="entry name" value="Sig_transdc_resp-reg_receiver"/>
</dbReference>
<comment type="caution">
    <text evidence="6">The sequence shown here is derived from an EMBL/GenBank/DDBJ whole genome shotgun (WGS) entry which is preliminary data.</text>
</comment>
<evidence type="ECO:0000256" key="3">
    <source>
        <dbReference type="PROSITE-ProRule" id="PRU00169"/>
    </source>
</evidence>
<gene>
    <name evidence="6" type="primary">cheY_9</name>
    <name evidence="6" type="ORF">NNJEOMEG_03545</name>
</gene>
<reference evidence="6 7" key="2">
    <citation type="submission" date="2020-05" db="EMBL/GenBank/DDBJ databases">
        <title>Draft genome sequence of Desulfovibrio sp. strainFSS-1.</title>
        <authorList>
            <person name="Shimoshige H."/>
            <person name="Kobayashi H."/>
            <person name="Maekawa T."/>
        </authorList>
    </citation>
    <scope>NUCLEOTIDE SEQUENCE [LARGE SCALE GENOMIC DNA]</scope>
    <source>
        <strain evidence="6 7">SIID29052-01</strain>
    </source>
</reference>
<keyword evidence="7" id="KW-1185">Reference proteome</keyword>
<evidence type="ECO:0000259" key="5">
    <source>
        <dbReference type="PROSITE" id="PS50110"/>
    </source>
</evidence>
<accession>A0A6V8M1F2</accession>
<dbReference type="Pfam" id="PF00072">
    <property type="entry name" value="Response_reg"/>
    <property type="match status" value="1"/>
</dbReference>
<evidence type="ECO:0000256" key="4">
    <source>
        <dbReference type="PROSITE-ProRule" id="PRU00339"/>
    </source>
</evidence>
<keyword evidence="1" id="KW-0677">Repeat</keyword>
<dbReference type="PANTHER" id="PTHR44858">
    <property type="entry name" value="TETRATRICOPEPTIDE REPEAT PROTEIN 6"/>
    <property type="match status" value="1"/>
</dbReference>
<keyword evidence="2 4" id="KW-0802">TPR repeat</keyword>
<name>A0A6V8M1F2_9BACT</name>
<dbReference type="Pfam" id="PF13432">
    <property type="entry name" value="TPR_16"/>
    <property type="match status" value="2"/>
</dbReference>
<keyword evidence="3" id="KW-0597">Phosphoprotein</keyword>
<feature type="repeat" description="TPR" evidence="4">
    <location>
        <begin position="174"/>
        <end position="207"/>
    </location>
</feature>
<dbReference type="EMBL" id="BLTE01000020">
    <property type="protein sequence ID" value="GFK95677.1"/>
    <property type="molecule type" value="Genomic_DNA"/>
</dbReference>
<dbReference type="InterPro" id="IPR050498">
    <property type="entry name" value="Ycf3"/>
</dbReference>
<dbReference type="PROSITE" id="PS50110">
    <property type="entry name" value="RESPONSE_REGULATORY"/>
    <property type="match status" value="1"/>
</dbReference>
<dbReference type="InterPro" id="IPR011006">
    <property type="entry name" value="CheY-like_superfamily"/>
</dbReference>
<evidence type="ECO:0000256" key="2">
    <source>
        <dbReference type="ARBA" id="ARBA00022803"/>
    </source>
</evidence>